<keyword evidence="1" id="KW-0812">Transmembrane</keyword>
<dbReference type="InterPro" id="IPR021344">
    <property type="entry name" value="DUF2970"/>
</dbReference>
<evidence type="ECO:0000313" key="3">
    <source>
        <dbReference type="Proteomes" id="UP000256763"/>
    </source>
</evidence>
<dbReference type="Pfam" id="PF11174">
    <property type="entry name" value="DUF2970"/>
    <property type="match status" value="1"/>
</dbReference>
<evidence type="ECO:0008006" key="4">
    <source>
        <dbReference type="Google" id="ProtNLM"/>
    </source>
</evidence>
<keyword evidence="1" id="KW-0472">Membrane</keyword>
<feature type="transmembrane region" description="Helical" evidence="1">
    <location>
        <begin position="41"/>
        <end position="66"/>
    </location>
</feature>
<gene>
    <name evidence="2" type="ORF">CAL65_06470</name>
</gene>
<protein>
    <recommendedName>
        <fullName evidence="4">DUF2970 domain-containing protein</fullName>
    </recommendedName>
</protein>
<dbReference type="Proteomes" id="UP000256763">
    <property type="component" value="Unassembled WGS sequence"/>
</dbReference>
<sequence length="72" mass="7778">MSDEKQRPPSFWQVTKSVAAAAFGVQSEEARQRDFQHGSPAAFIVGGILFTVVFVVVIALVVRMVLRSAGVS</sequence>
<keyword evidence="1" id="KW-1133">Transmembrane helix</keyword>
<comment type="caution">
    <text evidence="2">The sequence shown here is derived from an EMBL/GenBank/DDBJ whole genome shotgun (WGS) entry which is preliminary data.</text>
</comment>
<reference evidence="3" key="1">
    <citation type="submission" date="2017-05" db="EMBL/GenBank/DDBJ databases">
        <authorList>
            <person name="Sharma S."/>
            <person name="Sidhu C."/>
            <person name="Pinnaka A.K."/>
        </authorList>
    </citation>
    <scope>NUCLEOTIDE SEQUENCE [LARGE SCALE GENOMIC DNA]</scope>
    <source>
        <strain evidence="3">AK93</strain>
    </source>
</reference>
<accession>A0A3E0X0R0</accession>
<name>A0A3E0X0R0_9GAMM</name>
<dbReference type="EMBL" id="NFZW01000005">
    <property type="protein sequence ID" value="RFA38001.1"/>
    <property type="molecule type" value="Genomic_DNA"/>
</dbReference>
<dbReference type="OrthoDB" id="5625885at2"/>
<evidence type="ECO:0000313" key="2">
    <source>
        <dbReference type="EMBL" id="RFA38001.1"/>
    </source>
</evidence>
<organism evidence="2 3">
    <name type="scientific">Alkalilimnicola ehrlichii</name>
    <dbReference type="NCBI Taxonomy" id="351052"/>
    <lineage>
        <taxon>Bacteria</taxon>
        <taxon>Pseudomonadati</taxon>
        <taxon>Pseudomonadota</taxon>
        <taxon>Gammaproteobacteria</taxon>
        <taxon>Chromatiales</taxon>
        <taxon>Ectothiorhodospiraceae</taxon>
        <taxon>Alkalilimnicola</taxon>
    </lineage>
</organism>
<keyword evidence="3" id="KW-1185">Reference proteome</keyword>
<evidence type="ECO:0000256" key="1">
    <source>
        <dbReference type="SAM" id="Phobius"/>
    </source>
</evidence>
<dbReference type="RefSeq" id="WP_116301312.1">
    <property type="nucleotide sequence ID" value="NZ_NFZV01000004.1"/>
</dbReference>
<dbReference type="AlphaFoldDB" id="A0A3E0X0R0"/>
<proteinExistence type="predicted"/>